<dbReference type="Pfam" id="PF04748">
    <property type="entry name" value="Polysacc_deac_2"/>
    <property type="match status" value="1"/>
</dbReference>
<keyword evidence="1" id="KW-0472">Membrane</keyword>
<accession>A0A328AZX4</accession>
<dbReference type="CDD" id="cd10936">
    <property type="entry name" value="CE4_DAC2"/>
    <property type="match status" value="1"/>
</dbReference>
<comment type="caution">
    <text evidence="2">The sequence shown here is derived from an EMBL/GenBank/DDBJ whole genome shotgun (WGS) entry which is preliminary data.</text>
</comment>
<proteinExistence type="predicted"/>
<dbReference type="OrthoDB" id="9784811at2"/>
<keyword evidence="3" id="KW-1185">Reference proteome</keyword>
<dbReference type="Proteomes" id="UP000249842">
    <property type="component" value="Unassembled WGS sequence"/>
</dbReference>
<keyword evidence="1" id="KW-0812">Transmembrane</keyword>
<dbReference type="AlphaFoldDB" id="A0A328AZX4"/>
<feature type="transmembrane region" description="Helical" evidence="1">
    <location>
        <begin position="25"/>
        <end position="46"/>
    </location>
</feature>
<dbReference type="EMBL" id="QFYP01000001">
    <property type="protein sequence ID" value="RAK59721.1"/>
    <property type="molecule type" value="Genomic_DNA"/>
</dbReference>
<organism evidence="2 3">
    <name type="scientific">Phenylobacterium hankyongense</name>
    <dbReference type="NCBI Taxonomy" id="1813876"/>
    <lineage>
        <taxon>Bacteria</taxon>
        <taxon>Pseudomonadati</taxon>
        <taxon>Pseudomonadota</taxon>
        <taxon>Alphaproteobacteria</taxon>
        <taxon>Caulobacterales</taxon>
        <taxon>Caulobacteraceae</taxon>
        <taxon>Phenylobacterium</taxon>
    </lineage>
</organism>
<keyword evidence="1" id="KW-1133">Transmembrane helix</keyword>
<dbReference type="Gene3D" id="3.20.20.370">
    <property type="entry name" value="Glycoside hydrolase/deacetylase"/>
    <property type="match status" value="1"/>
</dbReference>
<evidence type="ECO:0000313" key="2">
    <source>
        <dbReference type="EMBL" id="RAK59721.1"/>
    </source>
</evidence>
<protein>
    <submittedName>
        <fullName evidence="2">Divergent polysaccharide deacetylase family protein</fullName>
    </submittedName>
</protein>
<dbReference type="InterPro" id="IPR006837">
    <property type="entry name" value="Divergent_DAC"/>
</dbReference>
<dbReference type="GO" id="GO:0005975">
    <property type="term" value="P:carbohydrate metabolic process"/>
    <property type="evidence" value="ECO:0007669"/>
    <property type="project" value="InterPro"/>
</dbReference>
<dbReference type="SUPFAM" id="SSF88713">
    <property type="entry name" value="Glycoside hydrolase/deacetylase"/>
    <property type="match status" value="1"/>
</dbReference>
<evidence type="ECO:0000256" key="1">
    <source>
        <dbReference type="SAM" id="Phobius"/>
    </source>
</evidence>
<dbReference type="InterPro" id="IPR011330">
    <property type="entry name" value="Glyco_hydro/deAcase_b/a-brl"/>
</dbReference>
<dbReference type="RefSeq" id="WP_111457014.1">
    <property type="nucleotide sequence ID" value="NZ_QFYP01000001.1"/>
</dbReference>
<dbReference type="PANTHER" id="PTHR30105">
    <property type="entry name" value="UNCHARACTERIZED YIBQ-RELATED"/>
    <property type="match status" value="1"/>
</dbReference>
<evidence type="ECO:0000313" key="3">
    <source>
        <dbReference type="Proteomes" id="UP000249842"/>
    </source>
</evidence>
<sequence length="373" mass="38932">MIAIPRLSAPRLNLAGLKGLLASRYLRPGAAAVLFVVALAVVAQLVGPGGKPRPVRIGLAPVFAHAPQGWREALSAAHGVSVTEDIVRLSERPLAPMAAGAWNAGQQAAPVVIGGPLAAAPIAGFFAPGPGGPLPIIAQNGRTPFEAYARPFAGNGRPKIALVIGGLGLNARATQAAIETLPGQITLSFVPYAEGLQGWIDMARAHGHEVLLETPMEPVDYPDNDPGPYTLMADAQAPDTTNKLEWILSRATGYFGLTNYLGSRFLADDHAYATFIGSVRGRGLGFIDDGSASRRIGGGIPRASAERVIDDQLSQQAIDQQLLALEAGALQRGQALGAGFAYPVTLEKVARWAGSVEQRGYQLAPASALAQKR</sequence>
<reference evidence="3" key="1">
    <citation type="submission" date="2018-05" db="EMBL/GenBank/DDBJ databases">
        <authorList>
            <person name="Li X."/>
        </authorList>
    </citation>
    <scope>NUCLEOTIDE SEQUENCE [LARGE SCALE GENOMIC DNA]</scope>
    <source>
        <strain evidence="3">HKS-05</strain>
    </source>
</reference>
<name>A0A328AZX4_9CAUL</name>
<gene>
    <name evidence="2" type="ORF">DJ021_07840</name>
</gene>
<dbReference type="PANTHER" id="PTHR30105:SF2">
    <property type="entry name" value="DIVERGENT POLYSACCHARIDE DEACETYLASE SUPERFAMILY"/>
    <property type="match status" value="1"/>
</dbReference>